<comment type="caution">
    <text evidence="2">The sequence shown here is derived from an EMBL/GenBank/DDBJ whole genome shotgun (WGS) entry which is preliminary data.</text>
</comment>
<reference evidence="2" key="1">
    <citation type="journal article" date="2022" name="Int. J. Mol. Sci.">
        <title>Draft Genome of Tanacetum Coccineum: Genomic Comparison of Closely Related Tanacetum-Family Plants.</title>
        <authorList>
            <person name="Yamashiro T."/>
            <person name="Shiraishi A."/>
            <person name="Nakayama K."/>
            <person name="Satake H."/>
        </authorList>
    </citation>
    <scope>NUCLEOTIDE SEQUENCE</scope>
</reference>
<accession>A0ABQ4XGX0</accession>
<dbReference type="Proteomes" id="UP001151760">
    <property type="component" value="Unassembled WGS sequence"/>
</dbReference>
<gene>
    <name evidence="2" type="ORF">Tco_0679090</name>
</gene>
<name>A0ABQ4XGX0_9ASTR</name>
<feature type="region of interest" description="Disordered" evidence="1">
    <location>
        <begin position="1"/>
        <end position="23"/>
    </location>
</feature>
<evidence type="ECO:0000313" key="2">
    <source>
        <dbReference type="EMBL" id="GJS64526.1"/>
    </source>
</evidence>
<proteinExistence type="predicted"/>
<evidence type="ECO:0000313" key="3">
    <source>
        <dbReference type="Proteomes" id="UP001151760"/>
    </source>
</evidence>
<protein>
    <submittedName>
        <fullName evidence="2">Uncharacterized protein</fullName>
    </submittedName>
</protein>
<organism evidence="2 3">
    <name type="scientific">Tanacetum coccineum</name>
    <dbReference type="NCBI Taxonomy" id="301880"/>
    <lineage>
        <taxon>Eukaryota</taxon>
        <taxon>Viridiplantae</taxon>
        <taxon>Streptophyta</taxon>
        <taxon>Embryophyta</taxon>
        <taxon>Tracheophyta</taxon>
        <taxon>Spermatophyta</taxon>
        <taxon>Magnoliopsida</taxon>
        <taxon>eudicotyledons</taxon>
        <taxon>Gunneridae</taxon>
        <taxon>Pentapetalae</taxon>
        <taxon>asterids</taxon>
        <taxon>campanulids</taxon>
        <taxon>Asterales</taxon>
        <taxon>Asteraceae</taxon>
        <taxon>Asteroideae</taxon>
        <taxon>Anthemideae</taxon>
        <taxon>Anthemidinae</taxon>
        <taxon>Tanacetum</taxon>
    </lineage>
</organism>
<sequence length="173" mass="19463">MSETQDENPPPPPPPATQQTPHTVSTIKLPILKKGEYDIWAMKMEHYLAHTDYPIWEVIQNGNGPVSVTTDTSGQLKILPPKTAEEIVARERERKARTTLLMAIPEDHLAKFHKMTDAKEIGMPSNQDCQLEIHGAGVSTEDANQKFPKSLPVSWFTVSLNYEEQTRNGQSQF</sequence>
<evidence type="ECO:0000256" key="1">
    <source>
        <dbReference type="SAM" id="MobiDB-lite"/>
    </source>
</evidence>
<reference evidence="2" key="2">
    <citation type="submission" date="2022-01" db="EMBL/GenBank/DDBJ databases">
        <authorList>
            <person name="Yamashiro T."/>
            <person name="Shiraishi A."/>
            <person name="Satake H."/>
            <person name="Nakayama K."/>
        </authorList>
    </citation>
    <scope>NUCLEOTIDE SEQUENCE</scope>
</reference>
<keyword evidence="3" id="KW-1185">Reference proteome</keyword>
<dbReference type="EMBL" id="BQNB010009511">
    <property type="protein sequence ID" value="GJS64526.1"/>
    <property type="molecule type" value="Genomic_DNA"/>
</dbReference>